<dbReference type="GO" id="GO:0005345">
    <property type="term" value="F:purine nucleobase transmembrane transporter activity"/>
    <property type="evidence" value="ECO:0007669"/>
    <property type="project" value="TreeGrafter"/>
</dbReference>
<dbReference type="EMBL" id="JANAVB010007399">
    <property type="protein sequence ID" value="KAJ6843049.1"/>
    <property type="molecule type" value="Genomic_DNA"/>
</dbReference>
<dbReference type="InterPro" id="IPR006043">
    <property type="entry name" value="NCS2"/>
</dbReference>
<feature type="transmembrane region" description="Helical" evidence="7">
    <location>
        <begin position="327"/>
        <end position="349"/>
    </location>
</feature>
<comment type="caution">
    <text evidence="8">The sequence shown here is derived from an EMBL/GenBank/DDBJ whole genome shotgun (WGS) entry which is preliminary data.</text>
</comment>
<evidence type="ECO:0000256" key="2">
    <source>
        <dbReference type="ARBA" id="ARBA00005697"/>
    </source>
</evidence>
<keyword evidence="3" id="KW-0813">Transport</keyword>
<dbReference type="GO" id="GO:0015853">
    <property type="term" value="P:adenine transport"/>
    <property type="evidence" value="ECO:0007669"/>
    <property type="project" value="TreeGrafter"/>
</dbReference>
<evidence type="ECO:0000313" key="8">
    <source>
        <dbReference type="EMBL" id="KAJ6843049.1"/>
    </source>
</evidence>
<feature type="transmembrane region" description="Helical" evidence="7">
    <location>
        <begin position="186"/>
        <end position="207"/>
    </location>
</feature>
<evidence type="ECO:0000256" key="3">
    <source>
        <dbReference type="ARBA" id="ARBA00022448"/>
    </source>
</evidence>
<evidence type="ECO:0000256" key="6">
    <source>
        <dbReference type="ARBA" id="ARBA00023136"/>
    </source>
</evidence>
<comment type="similarity">
    <text evidence="2">Belongs to the nucleobase:cation symporter-2 (NCS2) (TC 2.A.40) family. Azg-like subfamily.</text>
</comment>
<proteinExistence type="inferred from homology"/>
<accession>A0AAX6HPN6</accession>
<reference evidence="8" key="1">
    <citation type="journal article" date="2023" name="GigaByte">
        <title>Genome assembly of the bearded iris, Iris pallida Lam.</title>
        <authorList>
            <person name="Bruccoleri R.E."/>
            <person name="Oakeley E.J."/>
            <person name="Faust A.M.E."/>
            <person name="Altorfer M."/>
            <person name="Dessus-Babus S."/>
            <person name="Burckhardt D."/>
            <person name="Oertli M."/>
            <person name="Naumann U."/>
            <person name="Petersen F."/>
            <person name="Wong J."/>
        </authorList>
    </citation>
    <scope>NUCLEOTIDE SEQUENCE</scope>
    <source>
        <strain evidence="8">GSM-AAB239-AS_SAM_17_03QT</strain>
    </source>
</reference>
<dbReference type="PANTHER" id="PTHR43337:SF13">
    <property type="entry name" value="ADENINE_GUANINE PERMEASE AZG2"/>
    <property type="match status" value="1"/>
</dbReference>
<feature type="transmembrane region" description="Helical" evidence="7">
    <location>
        <begin position="102"/>
        <end position="123"/>
    </location>
</feature>
<evidence type="ECO:0000256" key="1">
    <source>
        <dbReference type="ARBA" id="ARBA00004141"/>
    </source>
</evidence>
<protein>
    <recommendedName>
        <fullName evidence="10">Adenine/guanine permease AZG2</fullName>
    </recommendedName>
</protein>
<dbReference type="GO" id="GO:0005886">
    <property type="term" value="C:plasma membrane"/>
    <property type="evidence" value="ECO:0007669"/>
    <property type="project" value="TreeGrafter"/>
</dbReference>
<dbReference type="AlphaFoldDB" id="A0AAX6HPN6"/>
<reference evidence="8" key="2">
    <citation type="submission" date="2023-04" db="EMBL/GenBank/DDBJ databases">
        <authorList>
            <person name="Bruccoleri R.E."/>
            <person name="Oakeley E.J."/>
            <person name="Faust A.-M."/>
            <person name="Dessus-Babus S."/>
            <person name="Altorfer M."/>
            <person name="Burckhardt D."/>
            <person name="Oertli M."/>
            <person name="Naumann U."/>
            <person name="Petersen F."/>
            <person name="Wong J."/>
        </authorList>
    </citation>
    <scope>NUCLEOTIDE SEQUENCE</scope>
    <source>
        <strain evidence="8">GSM-AAB239-AS_SAM_17_03QT</strain>
        <tissue evidence="8">Leaf</tissue>
    </source>
</reference>
<evidence type="ECO:0000256" key="5">
    <source>
        <dbReference type="ARBA" id="ARBA00022989"/>
    </source>
</evidence>
<evidence type="ECO:0000256" key="4">
    <source>
        <dbReference type="ARBA" id="ARBA00022692"/>
    </source>
</evidence>
<feature type="transmembrane region" description="Helical" evidence="7">
    <location>
        <begin position="245"/>
        <end position="263"/>
    </location>
</feature>
<dbReference type="Pfam" id="PF00860">
    <property type="entry name" value="Xan_ur_permease"/>
    <property type="match status" value="1"/>
</dbReference>
<organism evidence="8 9">
    <name type="scientific">Iris pallida</name>
    <name type="common">Sweet iris</name>
    <dbReference type="NCBI Taxonomy" id="29817"/>
    <lineage>
        <taxon>Eukaryota</taxon>
        <taxon>Viridiplantae</taxon>
        <taxon>Streptophyta</taxon>
        <taxon>Embryophyta</taxon>
        <taxon>Tracheophyta</taxon>
        <taxon>Spermatophyta</taxon>
        <taxon>Magnoliopsida</taxon>
        <taxon>Liliopsida</taxon>
        <taxon>Asparagales</taxon>
        <taxon>Iridaceae</taxon>
        <taxon>Iridoideae</taxon>
        <taxon>Irideae</taxon>
        <taxon>Iris</taxon>
    </lineage>
</organism>
<keyword evidence="6 7" id="KW-0472">Membrane</keyword>
<feature type="transmembrane region" description="Helical" evidence="7">
    <location>
        <begin position="155"/>
        <end position="174"/>
    </location>
</feature>
<sequence length="532" mass="55176">MGRGPCTMSKGSFARLSAAWSLAEAKLNKSVAATSVGKYFKLDSRKTSLTKELRAGTATFLTMVYIISVNSAILADSGGPCRPDPSDPAAMDRCLAGLKSDYVVATAAVAMVGSLAMGCLANLPLALAPAMGSNAYFAYSMVGFRGSGPLRYETALAAVMLEGCLFLLVSALGLRARLARAIPRPIRLSSAAGIGMFLAFTGLQSHVGLGLVGPSRSTLVELAACAETDPATGACLGGTMRSPTFWLGAAGFVVTATCLKRGVKGSMIYGIVFVTLISWFRNTSVTAFPSTPAGDSSYRYFRKVVDFHLISSTAGKISFNGFFTTKVWVPLVTLLYVDILSTTGSMYSMAELGGFTDDAGGFEGEYRAFLVDGGTTIVSSALGTTTAAAFLESTAGLREGGRTGVTAVAVGFLFLLSLFFAPLLTSVPPWAVGPSLVVVGAMMMAVAKEVEWGDTGEAVPAFVTMVVMPLTYSISNGIVAGVGVYVAMNAVGYAAGAWGWVRRMREMMAEARNQVSAAAGAEIAPAAGGEQV</sequence>
<dbReference type="InterPro" id="IPR045018">
    <property type="entry name" value="Azg-like"/>
</dbReference>
<keyword evidence="4 7" id="KW-0812">Transmembrane</keyword>
<evidence type="ECO:0008006" key="10">
    <source>
        <dbReference type="Google" id="ProtNLM"/>
    </source>
</evidence>
<feature type="transmembrane region" description="Helical" evidence="7">
    <location>
        <begin position="403"/>
        <end position="424"/>
    </location>
</feature>
<gene>
    <name evidence="8" type="ORF">M6B38_299890</name>
</gene>
<evidence type="ECO:0000256" key="7">
    <source>
        <dbReference type="SAM" id="Phobius"/>
    </source>
</evidence>
<comment type="subcellular location">
    <subcellularLocation>
        <location evidence="1">Membrane</location>
        <topology evidence="1">Multi-pass membrane protein</topology>
    </subcellularLocation>
</comment>
<evidence type="ECO:0000313" key="9">
    <source>
        <dbReference type="Proteomes" id="UP001140949"/>
    </source>
</evidence>
<dbReference type="GO" id="GO:0015854">
    <property type="term" value="P:guanine transport"/>
    <property type="evidence" value="ECO:0007669"/>
    <property type="project" value="TreeGrafter"/>
</dbReference>
<keyword evidence="5 7" id="KW-1133">Transmembrane helix</keyword>
<feature type="transmembrane region" description="Helical" evidence="7">
    <location>
        <begin position="484"/>
        <end position="501"/>
    </location>
</feature>
<dbReference type="Proteomes" id="UP001140949">
    <property type="component" value="Unassembled WGS sequence"/>
</dbReference>
<feature type="transmembrane region" description="Helical" evidence="7">
    <location>
        <begin position="369"/>
        <end position="391"/>
    </location>
</feature>
<dbReference type="PANTHER" id="PTHR43337">
    <property type="entry name" value="XANTHINE/URACIL PERMEASE C887.17-RELATED"/>
    <property type="match status" value="1"/>
</dbReference>
<keyword evidence="9" id="KW-1185">Reference proteome</keyword>
<name>A0AAX6HPN6_IRIPA</name>